<organism evidence="3 4">
    <name type="scientific">Ferrimonas aestuarii</name>
    <dbReference type="NCBI Taxonomy" id="2569539"/>
    <lineage>
        <taxon>Bacteria</taxon>
        <taxon>Pseudomonadati</taxon>
        <taxon>Pseudomonadota</taxon>
        <taxon>Gammaproteobacteria</taxon>
        <taxon>Alteromonadales</taxon>
        <taxon>Ferrimonadaceae</taxon>
        <taxon>Ferrimonas</taxon>
    </lineage>
</organism>
<feature type="domain" description="NGO1945-like C-terminal" evidence="2">
    <location>
        <begin position="145"/>
        <end position="237"/>
    </location>
</feature>
<dbReference type="Pfam" id="PF22106">
    <property type="entry name" value="NGO1945_C"/>
    <property type="match status" value="1"/>
</dbReference>
<sequence>MSDFKQLQQDFMGYVRDPKRPIPAGASEERMGIYRELMLNNVSSFVDSGFPVLKSLLTEDRWQQLKRDFFKEHDCTSPLFVEIAKEFLCYLQQGFQPQAGEPPYVVELAHYEYLELKLDIEPEDLSRRTLGANDDLAMTPLYLNRVAELAQYRYPLHQVSANNVEVEQQQTLLLVYRDPELDIRFMAVNGMTATLLSLLNTEQPTELDKIISSLQQQFTQFPEQVIAQGALQTLATLARAGVVVKDGVGQKT</sequence>
<keyword evidence="4" id="KW-1185">Reference proteome</keyword>
<name>A0A4U1BLK7_9GAMM</name>
<dbReference type="Gene3D" id="1.10.150.690">
    <property type="entry name" value="DUF2063"/>
    <property type="match status" value="1"/>
</dbReference>
<comment type="caution">
    <text evidence="3">The sequence shown here is derived from an EMBL/GenBank/DDBJ whole genome shotgun (WGS) entry which is preliminary data.</text>
</comment>
<evidence type="ECO:0000313" key="3">
    <source>
        <dbReference type="EMBL" id="TKB53973.1"/>
    </source>
</evidence>
<dbReference type="Proteomes" id="UP000305675">
    <property type="component" value="Unassembled WGS sequence"/>
</dbReference>
<evidence type="ECO:0000259" key="2">
    <source>
        <dbReference type="Pfam" id="PF22106"/>
    </source>
</evidence>
<accession>A0A4U1BLK7</accession>
<dbReference type="InterPro" id="IPR018640">
    <property type="entry name" value="DUF2063"/>
</dbReference>
<dbReference type="OrthoDB" id="4146344at2"/>
<protein>
    <submittedName>
        <fullName evidence="3">DUF2063 domain-containing protein</fullName>
    </submittedName>
</protein>
<dbReference type="RefSeq" id="WP_136863955.1">
    <property type="nucleotide sequence ID" value="NZ_SWCJ01000010.1"/>
</dbReference>
<dbReference type="Gene3D" id="3.90.930.50">
    <property type="match status" value="1"/>
</dbReference>
<proteinExistence type="predicted"/>
<reference evidence="3 4" key="1">
    <citation type="submission" date="2019-04" db="EMBL/GenBank/DDBJ databases">
        <authorList>
            <person name="Hwang J.C."/>
        </authorList>
    </citation>
    <scope>NUCLEOTIDE SEQUENCE [LARGE SCALE GENOMIC DNA]</scope>
    <source>
        <strain evidence="3 4">IMCC35002</strain>
    </source>
</reference>
<evidence type="ECO:0000259" key="1">
    <source>
        <dbReference type="Pfam" id="PF09836"/>
    </source>
</evidence>
<dbReference type="InterPro" id="IPR054098">
    <property type="entry name" value="NGO1945-like_C"/>
</dbReference>
<dbReference type="EMBL" id="SWCJ01000010">
    <property type="protein sequence ID" value="TKB53973.1"/>
    <property type="molecule type" value="Genomic_DNA"/>
</dbReference>
<dbReference type="AlphaFoldDB" id="A0A4U1BLK7"/>
<evidence type="ECO:0000313" key="4">
    <source>
        <dbReference type="Proteomes" id="UP000305675"/>
    </source>
</evidence>
<gene>
    <name evidence="3" type="ORF">FCL42_13540</name>
</gene>
<dbReference type="InterPro" id="IPR044922">
    <property type="entry name" value="DUF2063_N_sf"/>
</dbReference>
<dbReference type="Pfam" id="PF09836">
    <property type="entry name" value="DUF2063"/>
    <property type="match status" value="1"/>
</dbReference>
<feature type="domain" description="Putative DNA-binding" evidence="1">
    <location>
        <begin position="6"/>
        <end position="91"/>
    </location>
</feature>